<organism evidence="1">
    <name type="scientific">Zea mays</name>
    <name type="common">Maize</name>
    <dbReference type="NCBI Taxonomy" id="4577"/>
    <lineage>
        <taxon>Eukaryota</taxon>
        <taxon>Viridiplantae</taxon>
        <taxon>Streptophyta</taxon>
        <taxon>Embryophyta</taxon>
        <taxon>Tracheophyta</taxon>
        <taxon>Spermatophyta</taxon>
        <taxon>Magnoliopsida</taxon>
        <taxon>Liliopsida</taxon>
        <taxon>Poales</taxon>
        <taxon>Poaceae</taxon>
        <taxon>PACMAD clade</taxon>
        <taxon>Panicoideae</taxon>
        <taxon>Andropogonodae</taxon>
        <taxon>Andropogoneae</taxon>
        <taxon>Tripsacinae</taxon>
        <taxon>Zea</taxon>
    </lineage>
</organism>
<dbReference type="EMBL" id="BT042597">
    <property type="protein sequence ID" value="ACF87602.1"/>
    <property type="molecule type" value="mRNA"/>
</dbReference>
<proteinExistence type="evidence at transcript level"/>
<name>B4FZQ9_MAIZE</name>
<evidence type="ECO:0000313" key="1">
    <source>
        <dbReference type="EMBL" id="ACF87602.1"/>
    </source>
</evidence>
<reference evidence="1" key="1">
    <citation type="journal article" date="2009" name="PLoS Genet.">
        <title>Sequencing, mapping, and analysis of 27,455 maize full-length cDNAs.</title>
        <authorList>
            <person name="Soderlund C."/>
            <person name="Descour A."/>
            <person name="Kudrna D."/>
            <person name="Bomhoff M."/>
            <person name="Boyd L."/>
            <person name="Currie J."/>
            <person name="Angelova A."/>
            <person name="Collura K."/>
            <person name="Wissotski M."/>
            <person name="Ashley E."/>
            <person name="Morrow D."/>
            <person name="Fernandes J."/>
            <person name="Walbot V."/>
            <person name="Yu Y."/>
        </authorList>
    </citation>
    <scope>NUCLEOTIDE SEQUENCE</scope>
    <source>
        <strain evidence="1">B73</strain>
    </source>
</reference>
<protein>
    <submittedName>
        <fullName evidence="1">Uncharacterized protein</fullName>
    </submittedName>
</protein>
<accession>B4FZQ9</accession>
<dbReference type="AlphaFoldDB" id="B4FZQ9"/>
<sequence>MLVKDMVRVSVIASFFFFFCVMRSEWMACVLGTSSKPIICWKVGTLLPPYCSDLATRSLDWHVDTQIPTMFDVLYHVGAPIPAVFVM</sequence>